<feature type="domain" description="Polysaccharide chain length determinant N-terminal" evidence="18">
    <location>
        <begin position="12"/>
        <end position="102"/>
    </location>
</feature>
<comment type="similarity">
    <text evidence="2">Belongs to the CpsD/CapB family.</text>
</comment>
<sequence>MSQNKVDETGTLQLAQFLELLWRRKWLLIFTSVILGAVALVFTKTAIPPTYRSTATVMLETREQQVTDFQSVMSGLSGDTSIVNTEVEILKSRSLLEQVVREMDLVSDPEFNAQLRVMKPHKRLLKTVIDWGKDRLGWPSAPQLIISEQAQVDASVKALMGQMSVRNIPLSLVFAITVETGSPKKSARIANHLAATYIQDQLDAKQSATEQASGWLGDQVSELKTKLQDIEAEAKRFDLSTKLLSVEALQLKNIKLKEMRDRIAKLERLHAQAPQNSALQSADFSGQADADFVNAKLGVATSVSRAQLVQLIASSVQLQAEIDIESNDLLKLQELQREVEASRAIYEYFLGRLKEISVQQGTQKPDSRLLSRAVVPLHTATPNVGLIVSIAMVFGGALGTGIALGGDQKTATIQHAKDAEEATGITVMGSIPLVKGKTRQAVLKQVVENPNLRPSESVRNLRTSILLSDRLNQPQVVMITSSLPGEGKTTQAILFAHSLAQAEKKVLLIDTDYRKNTLAEVFDAPQPTGLLDVLAQRAGLKDAIIQTSFVNVDVLTAGSAIDDDKEGLSLPRLANLLAELRGQYDYIVMDTAPVLAIPDARALSKFSDANIFIVKCAKTTVENLRQGLRAFSSIGAEVHGLSLTQQGGGYANEAAERDVQGYFKA</sequence>
<comment type="catalytic activity">
    <reaction evidence="15">
        <text>L-tyrosyl-[protein] + ATP = O-phospho-L-tyrosyl-[protein] + ADP + H(+)</text>
        <dbReference type="Rhea" id="RHEA:10596"/>
        <dbReference type="Rhea" id="RHEA-COMP:10136"/>
        <dbReference type="Rhea" id="RHEA-COMP:20101"/>
        <dbReference type="ChEBI" id="CHEBI:15378"/>
        <dbReference type="ChEBI" id="CHEBI:30616"/>
        <dbReference type="ChEBI" id="CHEBI:46858"/>
        <dbReference type="ChEBI" id="CHEBI:61978"/>
        <dbReference type="ChEBI" id="CHEBI:456216"/>
        <dbReference type="EC" id="2.7.10.2"/>
    </reaction>
</comment>
<comment type="subcellular location">
    <subcellularLocation>
        <location evidence="1">Cell inner membrane</location>
        <topology evidence="1">Multi-pass membrane protein</topology>
    </subcellularLocation>
</comment>
<dbReference type="InterPro" id="IPR003856">
    <property type="entry name" value="LPS_length_determ_N"/>
</dbReference>
<gene>
    <name evidence="21" type="ORF">GCM10007939_02840</name>
</gene>
<evidence type="ECO:0000259" key="18">
    <source>
        <dbReference type="Pfam" id="PF02706"/>
    </source>
</evidence>
<keyword evidence="12 17" id="KW-1133">Transmembrane helix</keyword>
<accession>A0ABQ5VRT6</accession>
<dbReference type="SUPFAM" id="SSF52540">
    <property type="entry name" value="P-loop containing nucleoside triphosphate hydrolases"/>
    <property type="match status" value="1"/>
</dbReference>
<dbReference type="InterPro" id="IPR005702">
    <property type="entry name" value="Wzc-like_C"/>
</dbReference>
<dbReference type="Pfam" id="PF13807">
    <property type="entry name" value="GNVR"/>
    <property type="match status" value="1"/>
</dbReference>
<dbReference type="CDD" id="cd05387">
    <property type="entry name" value="BY-kinase"/>
    <property type="match status" value="1"/>
</dbReference>
<evidence type="ECO:0000256" key="15">
    <source>
        <dbReference type="ARBA" id="ARBA00051245"/>
    </source>
</evidence>
<dbReference type="InterPro" id="IPR025669">
    <property type="entry name" value="AAA_dom"/>
</dbReference>
<dbReference type="InterPro" id="IPR050445">
    <property type="entry name" value="Bact_polysacc_biosynth/exp"/>
</dbReference>
<evidence type="ECO:0000313" key="21">
    <source>
        <dbReference type="EMBL" id="GLQ34001.1"/>
    </source>
</evidence>
<evidence type="ECO:0000256" key="3">
    <source>
        <dbReference type="ARBA" id="ARBA00008883"/>
    </source>
</evidence>
<dbReference type="EMBL" id="BSNN01000002">
    <property type="protein sequence ID" value="GLQ34001.1"/>
    <property type="molecule type" value="Genomic_DNA"/>
</dbReference>
<evidence type="ECO:0000256" key="16">
    <source>
        <dbReference type="SAM" id="Coils"/>
    </source>
</evidence>
<reference evidence="22" key="1">
    <citation type="journal article" date="2019" name="Int. J. Syst. Evol. Microbiol.">
        <title>The Global Catalogue of Microorganisms (GCM) 10K type strain sequencing project: providing services to taxonomists for standard genome sequencing and annotation.</title>
        <authorList>
            <consortium name="The Broad Institute Genomics Platform"/>
            <consortium name="The Broad Institute Genome Sequencing Center for Infectious Disease"/>
            <person name="Wu L."/>
            <person name="Ma J."/>
        </authorList>
    </citation>
    <scope>NUCLEOTIDE SEQUENCE [LARGE SCALE GENOMIC DNA]</scope>
    <source>
        <strain evidence="22">NBRC 110140</strain>
    </source>
</reference>
<keyword evidence="11" id="KW-0067">ATP-binding</keyword>
<feature type="coiled-coil region" evidence="16">
    <location>
        <begin position="220"/>
        <end position="276"/>
    </location>
</feature>
<evidence type="ECO:0000256" key="10">
    <source>
        <dbReference type="ARBA" id="ARBA00022777"/>
    </source>
</evidence>
<dbReference type="PANTHER" id="PTHR32309:SF13">
    <property type="entry name" value="FERRIC ENTEROBACTIN TRANSPORT PROTEIN FEPE"/>
    <property type="match status" value="1"/>
</dbReference>
<evidence type="ECO:0000256" key="14">
    <source>
        <dbReference type="ARBA" id="ARBA00023137"/>
    </source>
</evidence>
<organism evidence="21 22">
    <name type="scientific">Amylibacter marinus</name>
    <dbReference type="NCBI Taxonomy" id="1475483"/>
    <lineage>
        <taxon>Bacteria</taxon>
        <taxon>Pseudomonadati</taxon>
        <taxon>Pseudomonadota</taxon>
        <taxon>Alphaproteobacteria</taxon>
        <taxon>Rhodobacterales</taxon>
        <taxon>Paracoccaceae</taxon>
        <taxon>Amylibacter</taxon>
    </lineage>
</organism>
<evidence type="ECO:0000256" key="12">
    <source>
        <dbReference type="ARBA" id="ARBA00022989"/>
    </source>
</evidence>
<keyword evidence="22" id="KW-1185">Reference proteome</keyword>
<dbReference type="Pfam" id="PF02706">
    <property type="entry name" value="Wzz"/>
    <property type="match status" value="1"/>
</dbReference>
<dbReference type="Gene3D" id="3.40.50.300">
    <property type="entry name" value="P-loop containing nucleotide triphosphate hydrolases"/>
    <property type="match status" value="1"/>
</dbReference>
<keyword evidence="9" id="KW-0547">Nucleotide-binding</keyword>
<comment type="similarity">
    <text evidence="3">Belongs to the etk/wzc family.</text>
</comment>
<evidence type="ECO:0000256" key="6">
    <source>
        <dbReference type="ARBA" id="ARBA00022519"/>
    </source>
</evidence>
<feature type="transmembrane region" description="Helical" evidence="17">
    <location>
        <begin position="26"/>
        <end position="43"/>
    </location>
</feature>
<dbReference type="Proteomes" id="UP001156694">
    <property type="component" value="Unassembled WGS sequence"/>
</dbReference>
<dbReference type="PANTHER" id="PTHR32309">
    <property type="entry name" value="TYROSINE-PROTEIN KINASE"/>
    <property type="match status" value="1"/>
</dbReference>
<keyword evidence="16" id="KW-0175">Coiled coil</keyword>
<dbReference type="EC" id="2.7.10.2" evidence="4"/>
<dbReference type="Pfam" id="PF13614">
    <property type="entry name" value="AAA_31"/>
    <property type="match status" value="1"/>
</dbReference>
<evidence type="ECO:0000256" key="1">
    <source>
        <dbReference type="ARBA" id="ARBA00004429"/>
    </source>
</evidence>
<keyword evidence="8 17" id="KW-0812">Transmembrane</keyword>
<evidence type="ECO:0000256" key="13">
    <source>
        <dbReference type="ARBA" id="ARBA00023136"/>
    </source>
</evidence>
<evidence type="ECO:0000256" key="2">
    <source>
        <dbReference type="ARBA" id="ARBA00007316"/>
    </source>
</evidence>
<protein>
    <recommendedName>
        <fullName evidence="4">non-specific protein-tyrosine kinase</fullName>
        <ecNumber evidence="4">2.7.10.2</ecNumber>
    </recommendedName>
</protein>
<keyword evidence="14 21" id="KW-0829">Tyrosine-protein kinase</keyword>
<dbReference type="InterPro" id="IPR027417">
    <property type="entry name" value="P-loop_NTPase"/>
</dbReference>
<evidence type="ECO:0000259" key="20">
    <source>
        <dbReference type="Pfam" id="PF13807"/>
    </source>
</evidence>
<keyword evidence="10 21" id="KW-0418">Kinase</keyword>
<keyword evidence="5" id="KW-1003">Cell membrane</keyword>
<proteinExistence type="inferred from homology"/>
<evidence type="ECO:0000256" key="5">
    <source>
        <dbReference type="ARBA" id="ARBA00022475"/>
    </source>
</evidence>
<name>A0ABQ5VRT6_9RHOB</name>
<keyword evidence="6" id="KW-0997">Cell inner membrane</keyword>
<evidence type="ECO:0000313" key="22">
    <source>
        <dbReference type="Proteomes" id="UP001156694"/>
    </source>
</evidence>
<evidence type="ECO:0000256" key="17">
    <source>
        <dbReference type="SAM" id="Phobius"/>
    </source>
</evidence>
<evidence type="ECO:0000259" key="19">
    <source>
        <dbReference type="Pfam" id="PF13614"/>
    </source>
</evidence>
<evidence type="ECO:0000256" key="7">
    <source>
        <dbReference type="ARBA" id="ARBA00022679"/>
    </source>
</evidence>
<evidence type="ECO:0000256" key="11">
    <source>
        <dbReference type="ARBA" id="ARBA00022840"/>
    </source>
</evidence>
<keyword evidence="13 17" id="KW-0472">Membrane</keyword>
<evidence type="ECO:0000256" key="8">
    <source>
        <dbReference type="ARBA" id="ARBA00022692"/>
    </source>
</evidence>
<comment type="caution">
    <text evidence="21">The sequence shown here is derived from an EMBL/GenBank/DDBJ whole genome shotgun (WGS) entry which is preliminary data.</text>
</comment>
<dbReference type="GO" id="GO:0004713">
    <property type="term" value="F:protein tyrosine kinase activity"/>
    <property type="evidence" value="ECO:0007669"/>
    <property type="project" value="UniProtKB-KW"/>
</dbReference>
<keyword evidence="7" id="KW-0808">Transferase</keyword>
<evidence type="ECO:0000256" key="4">
    <source>
        <dbReference type="ARBA" id="ARBA00011903"/>
    </source>
</evidence>
<dbReference type="NCBIfam" id="TIGR01007">
    <property type="entry name" value="eps_fam"/>
    <property type="match status" value="1"/>
</dbReference>
<dbReference type="RefSeq" id="WP_284375471.1">
    <property type="nucleotide sequence ID" value="NZ_BSNN01000002.1"/>
</dbReference>
<dbReference type="InterPro" id="IPR032807">
    <property type="entry name" value="GNVR"/>
</dbReference>
<evidence type="ECO:0000256" key="9">
    <source>
        <dbReference type="ARBA" id="ARBA00022741"/>
    </source>
</evidence>
<feature type="domain" description="Tyrosine-protein kinase G-rich" evidence="20">
    <location>
        <begin position="334"/>
        <end position="404"/>
    </location>
</feature>
<feature type="domain" description="AAA" evidence="19">
    <location>
        <begin position="477"/>
        <end position="632"/>
    </location>
</feature>